<gene>
    <name evidence="1" type="ORF">SAMN05216170_0663</name>
</gene>
<proteinExistence type="predicted"/>
<name>A0A1I0MLY0_9EURY</name>
<dbReference type="AlphaFoldDB" id="A0A1I0MLY0"/>
<reference evidence="1 2" key="1">
    <citation type="submission" date="2016-10" db="EMBL/GenBank/DDBJ databases">
        <authorList>
            <person name="de Groot N.N."/>
        </authorList>
    </citation>
    <scope>NUCLEOTIDE SEQUENCE [LARGE SCALE GENOMIC DNA]</scope>
    <source>
        <strain evidence="1 2">OGL-20</strain>
    </source>
</reference>
<dbReference type="EMBL" id="FOIW01000001">
    <property type="protein sequence ID" value="SEV88890.1"/>
    <property type="molecule type" value="Genomic_DNA"/>
</dbReference>
<protein>
    <submittedName>
        <fullName evidence="1">Uncharacterized protein</fullName>
    </submittedName>
</protein>
<dbReference type="Proteomes" id="UP000182125">
    <property type="component" value="Unassembled WGS sequence"/>
</dbReference>
<evidence type="ECO:0000313" key="1">
    <source>
        <dbReference type="EMBL" id="SEV88890.1"/>
    </source>
</evidence>
<evidence type="ECO:0000313" key="2">
    <source>
        <dbReference type="Proteomes" id="UP000182125"/>
    </source>
</evidence>
<sequence length="114" mass="13417">MRSMDEEPSSSWFSRLFKSREKPALLEQKLSREAYEDYRKLLMKARPEINGSKLTIRLSNGTVELERGVLRVKARNRKTAEKILRNLHHYEQPPSLWPAYGLSYSLKRKKGIIL</sequence>
<accession>A0A1I0MLY0</accession>
<organism evidence="1 2">
    <name type="scientific">Thermococcus thioreducens</name>
    <dbReference type="NCBI Taxonomy" id="277988"/>
    <lineage>
        <taxon>Archaea</taxon>
        <taxon>Methanobacteriati</taxon>
        <taxon>Methanobacteriota</taxon>
        <taxon>Thermococci</taxon>
        <taxon>Thermococcales</taxon>
        <taxon>Thermococcaceae</taxon>
        <taxon>Thermococcus</taxon>
    </lineage>
</organism>